<reference evidence="2" key="1">
    <citation type="submission" date="2014-11" db="EMBL/GenBank/DDBJ databases">
        <authorList>
            <person name="Amaro Gonzalez C."/>
        </authorList>
    </citation>
    <scope>NUCLEOTIDE SEQUENCE</scope>
</reference>
<evidence type="ECO:0000313" key="2">
    <source>
        <dbReference type="EMBL" id="JAH03214.1"/>
    </source>
</evidence>
<organism evidence="2">
    <name type="scientific">Anguilla anguilla</name>
    <name type="common">European freshwater eel</name>
    <name type="synonym">Muraena anguilla</name>
    <dbReference type="NCBI Taxonomy" id="7936"/>
    <lineage>
        <taxon>Eukaryota</taxon>
        <taxon>Metazoa</taxon>
        <taxon>Chordata</taxon>
        <taxon>Craniata</taxon>
        <taxon>Vertebrata</taxon>
        <taxon>Euteleostomi</taxon>
        <taxon>Actinopterygii</taxon>
        <taxon>Neopterygii</taxon>
        <taxon>Teleostei</taxon>
        <taxon>Anguilliformes</taxon>
        <taxon>Anguillidae</taxon>
        <taxon>Anguilla</taxon>
    </lineage>
</organism>
<protein>
    <submittedName>
        <fullName evidence="2">Uncharacterized protein</fullName>
    </submittedName>
</protein>
<sequence length="23" mass="2404">MPEKGGSGGAEIEEPPHFPPLNL</sequence>
<feature type="region of interest" description="Disordered" evidence="1">
    <location>
        <begin position="1"/>
        <end position="23"/>
    </location>
</feature>
<proteinExistence type="predicted"/>
<reference evidence="2" key="2">
    <citation type="journal article" date="2015" name="Fish Shellfish Immunol.">
        <title>Early steps in the European eel (Anguilla anguilla)-Vibrio vulnificus interaction in the gills: Role of the RtxA13 toxin.</title>
        <authorList>
            <person name="Callol A."/>
            <person name="Pajuelo D."/>
            <person name="Ebbesson L."/>
            <person name="Teles M."/>
            <person name="MacKenzie S."/>
            <person name="Amaro C."/>
        </authorList>
    </citation>
    <scope>NUCLEOTIDE SEQUENCE</scope>
</reference>
<dbReference type="AlphaFoldDB" id="A0A0E9PF81"/>
<name>A0A0E9PF81_ANGAN</name>
<dbReference type="EMBL" id="GBXM01105363">
    <property type="protein sequence ID" value="JAH03214.1"/>
    <property type="molecule type" value="Transcribed_RNA"/>
</dbReference>
<accession>A0A0E9PF81</accession>
<evidence type="ECO:0000256" key="1">
    <source>
        <dbReference type="SAM" id="MobiDB-lite"/>
    </source>
</evidence>